<feature type="region of interest" description="Disordered" evidence="3">
    <location>
        <begin position="212"/>
        <end position="237"/>
    </location>
</feature>
<dbReference type="InterPro" id="IPR002219">
    <property type="entry name" value="PKC_DAG/PE"/>
</dbReference>
<dbReference type="Pfam" id="PF00130">
    <property type="entry name" value="C1_1"/>
    <property type="match status" value="1"/>
</dbReference>
<dbReference type="PROSITE" id="PS50081">
    <property type="entry name" value="ZF_DAG_PE_2"/>
    <property type="match status" value="1"/>
</dbReference>
<dbReference type="GO" id="GO:0004674">
    <property type="term" value="F:protein serine/threonine kinase activity"/>
    <property type="evidence" value="ECO:0007669"/>
    <property type="project" value="UniProtKB-KW"/>
</dbReference>
<dbReference type="SUPFAM" id="SSF57889">
    <property type="entry name" value="Cysteine-rich domain"/>
    <property type="match status" value="1"/>
</dbReference>
<dbReference type="GO" id="GO:0005829">
    <property type="term" value="C:cytosol"/>
    <property type="evidence" value="ECO:0007669"/>
    <property type="project" value="TreeGrafter"/>
</dbReference>
<evidence type="ECO:0000313" key="6">
    <source>
        <dbReference type="EMBL" id="CAH0375819.1"/>
    </source>
</evidence>
<evidence type="ECO:0000313" key="5">
    <source>
        <dbReference type="EMBL" id="CAE0695456.1"/>
    </source>
</evidence>
<dbReference type="GO" id="GO:0016020">
    <property type="term" value="C:membrane"/>
    <property type="evidence" value="ECO:0007669"/>
    <property type="project" value="UniProtKB-SubCell"/>
</dbReference>
<dbReference type="PANTHER" id="PTHR22968:SF24">
    <property type="entry name" value="SERINE_THREONINE-PROTEIN KINASE"/>
    <property type="match status" value="1"/>
</dbReference>
<gene>
    <name evidence="5" type="ORF">PCAL00307_LOCUS10892</name>
    <name evidence="6" type="ORF">PECAL_5P03670</name>
</gene>
<evidence type="ECO:0000256" key="1">
    <source>
        <dbReference type="ARBA" id="ARBA00022723"/>
    </source>
</evidence>
<dbReference type="GO" id="GO:0035556">
    <property type="term" value="P:intracellular signal transduction"/>
    <property type="evidence" value="ECO:0007669"/>
    <property type="project" value="TreeGrafter"/>
</dbReference>
<dbReference type="AlphaFoldDB" id="A0A7S4E7F0"/>
<feature type="domain" description="Phorbol-ester/DAG-type" evidence="4">
    <location>
        <begin position="153"/>
        <end position="205"/>
    </location>
</feature>
<dbReference type="GO" id="GO:0008270">
    <property type="term" value="F:zinc ion binding"/>
    <property type="evidence" value="ECO:0007669"/>
    <property type="project" value="UniProtKB-KW"/>
</dbReference>
<dbReference type="PROSITE" id="PS00479">
    <property type="entry name" value="ZF_DAG_PE_1"/>
    <property type="match status" value="1"/>
</dbReference>
<dbReference type="InterPro" id="IPR000008">
    <property type="entry name" value="C2_dom"/>
</dbReference>
<accession>A0A7S4E7F0</accession>
<proteinExistence type="predicted"/>
<organism evidence="5">
    <name type="scientific">Pelagomonas calceolata</name>
    <dbReference type="NCBI Taxonomy" id="35677"/>
    <lineage>
        <taxon>Eukaryota</taxon>
        <taxon>Sar</taxon>
        <taxon>Stramenopiles</taxon>
        <taxon>Ochrophyta</taxon>
        <taxon>Pelagophyceae</taxon>
        <taxon>Pelagomonadales</taxon>
        <taxon>Pelagomonadaceae</taxon>
        <taxon>Pelagomonas</taxon>
    </lineage>
</organism>
<keyword evidence="2" id="KW-0862">Zinc</keyword>
<dbReference type="OrthoDB" id="204852at2759"/>
<dbReference type="Proteomes" id="UP000789595">
    <property type="component" value="Unassembled WGS sequence"/>
</dbReference>
<dbReference type="EMBL" id="HBIW01012690">
    <property type="protein sequence ID" value="CAE0695456.1"/>
    <property type="molecule type" value="Transcribed_RNA"/>
</dbReference>
<protein>
    <recommendedName>
        <fullName evidence="4">Phorbol-ester/DAG-type domain-containing protein</fullName>
    </recommendedName>
</protein>
<evidence type="ECO:0000259" key="4">
    <source>
        <dbReference type="PROSITE" id="PS50081"/>
    </source>
</evidence>
<dbReference type="Gene3D" id="2.60.40.150">
    <property type="entry name" value="C2 domain"/>
    <property type="match status" value="1"/>
</dbReference>
<keyword evidence="1" id="KW-0479">Metal-binding</keyword>
<evidence type="ECO:0000313" key="7">
    <source>
        <dbReference type="Proteomes" id="UP000789595"/>
    </source>
</evidence>
<dbReference type="Pfam" id="PF00168">
    <property type="entry name" value="C2"/>
    <property type="match status" value="1"/>
</dbReference>
<dbReference type="PANTHER" id="PTHR22968">
    <property type="entry name" value="PROTEIN KINASE C, MU"/>
    <property type="match status" value="1"/>
</dbReference>
<name>A0A7S4E7F0_9STRA</name>
<dbReference type="InterPro" id="IPR035892">
    <property type="entry name" value="C2_domain_sf"/>
</dbReference>
<dbReference type="Gene3D" id="3.30.60.20">
    <property type="match status" value="1"/>
</dbReference>
<reference evidence="6" key="2">
    <citation type="submission" date="2021-11" db="EMBL/GenBank/DDBJ databases">
        <authorList>
            <consortium name="Genoscope - CEA"/>
            <person name="William W."/>
        </authorList>
    </citation>
    <scope>NUCLEOTIDE SEQUENCE</scope>
</reference>
<keyword evidence="7" id="KW-1185">Reference proteome</keyword>
<dbReference type="EMBL" id="CAKKNE010000005">
    <property type="protein sequence ID" value="CAH0375819.1"/>
    <property type="molecule type" value="Genomic_DNA"/>
</dbReference>
<sequence length="1123" mass="125335">MASVSGLLQVRVRQAKGLDAAPAAALTVRLRLLPWKEEQSSDTAQCDDDGTAEWALSDANLVVLPHLAAHDEAQPQLSIDLRSRELLVYERCLGLTTIDAQPLLIPGEENEMWISLNEKTSVLLQTKFVPGTTTPTAIARTPSLVLNEDVRHQHLFRLQSYNTPQWCAVCEKLMMGLRHQGFRCEACGLSVHGGCQLKAHAVFDCVGKKPPPLETPQPSFDEPLVQGSPRAKRSPSGDAVFVDDVEEGVGRLELHLASVKLLETSDEEDTTTGDYYVRVVLAGSRDMPPPKRGRFNRRTHTVYQSREPHFDVRWRFCVESFAAEVRVELVDAARDSVVGSHRFGVLDLLQEQADQKALDYLKQAQSIIKANLPPGTQIPYLTQSESAKRYGSPPSSYYFDDAANSYLRDKANLPTAVVHWPSARFTVFGDKLWWAPTPISVERPPQPEQFSIEISKQHIRRATDCVHAIYAFMDAYDAFMRWTRPLQTGSVFIVFVSICLFLDAEYAGLVPVTLVALGLLVLGRRRFLRGYPRASFLDEAFEKADAELLNGATQRFRPCGRLKIAVCAGRGFEKDDDVYAVATFRRPLLDEPVVEKPRPRSGSASPRIAEALSVDTSLDALLDDAQAMPTPGAAQGTKARGDSIMLDDAPLPVSPTTTKVEEEEITHHETLLGYTGTCRGRDPRWHGSLGATVDREAGWSSIRRVSSLLGDHDHATPCIVEPWERRGWRKNDTSQTIDRCLVYPLPQPMDAEQMLAWSEAQGGVRVAVFRTGRLADSCIGEVVIPLCDLVDSDERGPQRERRGWHELEIVDEEVPKKRKEKPAVHVRLQLVLRDDSEPNNEEKRLCRAVEAMIDPMTTDTHTLTQSVGAYAREATKPLSTVVTANEYAVYAQNLLGRILDFGEGFKNLLTWTHPEKTLFLFLCACFGVVLFARVQTRYLILAGGLYEFLYRLLPGDGSPMTTRLVNAVRSVPHDRALRDCYDVRAKEHAQLLIENEKRMRRRAQLHAIWSPSCEIRCRIHLQDKWQDRYVILHGRRLAGWSSEKDVDGGRAPREVLVLLGHAGLTAPSPTDCRDLDEEASTRVLVVFGQDQGGKPARWAVLCAEESLSIFKDAVGGACATKLE</sequence>
<dbReference type="GO" id="GO:0007200">
    <property type="term" value="P:phospholipase C-activating G protein-coupled receptor signaling pathway"/>
    <property type="evidence" value="ECO:0007669"/>
    <property type="project" value="TreeGrafter"/>
</dbReference>
<evidence type="ECO:0000256" key="3">
    <source>
        <dbReference type="SAM" id="MobiDB-lite"/>
    </source>
</evidence>
<dbReference type="SMART" id="SM00109">
    <property type="entry name" value="C1"/>
    <property type="match status" value="1"/>
</dbReference>
<reference evidence="5" key="1">
    <citation type="submission" date="2021-01" db="EMBL/GenBank/DDBJ databases">
        <authorList>
            <person name="Corre E."/>
            <person name="Pelletier E."/>
            <person name="Niang G."/>
            <person name="Scheremetjew M."/>
            <person name="Finn R."/>
            <person name="Kale V."/>
            <person name="Holt S."/>
            <person name="Cochrane G."/>
            <person name="Meng A."/>
            <person name="Brown T."/>
            <person name="Cohen L."/>
        </authorList>
    </citation>
    <scope>NUCLEOTIDE SEQUENCE</scope>
    <source>
        <strain evidence="5">CCMP1756</strain>
    </source>
</reference>
<dbReference type="SUPFAM" id="SSF49562">
    <property type="entry name" value="C2 domain (Calcium/lipid-binding domain, CaLB)"/>
    <property type="match status" value="1"/>
</dbReference>
<dbReference type="InterPro" id="IPR046349">
    <property type="entry name" value="C1-like_sf"/>
</dbReference>
<evidence type="ECO:0000256" key="2">
    <source>
        <dbReference type="ARBA" id="ARBA00022833"/>
    </source>
</evidence>